<evidence type="ECO:0000259" key="3">
    <source>
        <dbReference type="Pfam" id="PF05368"/>
    </source>
</evidence>
<dbReference type="EMBL" id="KZ851853">
    <property type="protein sequence ID" value="RDK42473.1"/>
    <property type="molecule type" value="Genomic_DNA"/>
</dbReference>
<dbReference type="InterPro" id="IPR008030">
    <property type="entry name" value="NmrA-like"/>
</dbReference>
<dbReference type="GO" id="GO:0016491">
    <property type="term" value="F:oxidoreductase activity"/>
    <property type="evidence" value="ECO:0007669"/>
    <property type="project" value="UniProtKB-KW"/>
</dbReference>
<accession>A0A370PJX9</accession>
<dbReference type="Proteomes" id="UP000254937">
    <property type="component" value="Unassembled WGS sequence"/>
</dbReference>
<feature type="domain" description="NmrA-like" evidence="3">
    <location>
        <begin position="2"/>
        <end position="268"/>
    </location>
</feature>
<organism evidence="4 5">
    <name type="scientific">Aspergillus phoenicis ATCC 13157</name>
    <dbReference type="NCBI Taxonomy" id="1353007"/>
    <lineage>
        <taxon>Eukaryota</taxon>
        <taxon>Fungi</taxon>
        <taxon>Dikarya</taxon>
        <taxon>Ascomycota</taxon>
        <taxon>Pezizomycotina</taxon>
        <taxon>Eurotiomycetes</taxon>
        <taxon>Eurotiomycetidae</taxon>
        <taxon>Eurotiales</taxon>
        <taxon>Aspergillaceae</taxon>
        <taxon>Aspergillus</taxon>
    </lineage>
</organism>
<dbReference type="AlphaFoldDB" id="A0A370PJX9"/>
<dbReference type="CDD" id="cd05259">
    <property type="entry name" value="PCBER_SDR_a"/>
    <property type="match status" value="1"/>
</dbReference>
<dbReference type="PANTHER" id="PTHR47706">
    <property type="entry name" value="NMRA-LIKE FAMILY PROTEIN"/>
    <property type="match status" value="1"/>
</dbReference>
<sequence>MVLVIGAGELGFQILSALAAHPRRPATIAVLLRPGSIESSSPPKQQQNAALRHLGIDLIPGDIVEDSVRALASIFAKYDTVIGCAGYVTGLGVQPKITRAALLAEIPRFIPWQFGVDFEVIGRGSPQDLFDEQLDVRDILRSQDKTQWAIVSTGMFTSYLFEPFFGVVDLQNSCVNALGSLENRVTLTTPQDIGMITAEIVLGTEDSFGNEPIFIGGDTISYEELAQLIERLTGKPVTRNVLTMEKIQTALASDPDNRLLKYQAIFGEGRGVAWDLTSTWNQQRSIRAETAEEWAKKNWAGARF</sequence>
<protein>
    <submittedName>
        <fullName evidence="4">NAD(P)-binding protein</fullName>
    </submittedName>
</protein>
<name>A0A370PJX9_ASPPH</name>
<dbReference type="Gene3D" id="3.90.25.10">
    <property type="entry name" value="UDP-galactose 4-epimerase, domain 1"/>
    <property type="match status" value="1"/>
</dbReference>
<keyword evidence="5" id="KW-1185">Reference proteome</keyword>
<dbReference type="Pfam" id="PF05368">
    <property type="entry name" value="NmrA"/>
    <property type="match status" value="1"/>
</dbReference>
<dbReference type="InterPro" id="IPR051609">
    <property type="entry name" value="NmrA/Isoflavone_reductase-like"/>
</dbReference>
<dbReference type="InterPro" id="IPR036291">
    <property type="entry name" value="NAD(P)-bd_dom_sf"/>
</dbReference>
<evidence type="ECO:0000256" key="1">
    <source>
        <dbReference type="ARBA" id="ARBA00022857"/>
    </source>
</evidence>
<dbReference type="PANTHER" id="PTHR47706:SF6">
    <property type="entry name" value="NMRA-LIKE FAMILY PROTEIN (AFU_ORTHOLOGUE AFUA_6G00280)"/>
    <property type="match status" value="1"/>
</dbReference>
<dbReference type="InterPro" id="IPR045312">
    <property type="entry name" value="PCBER-like"/>
</dbReference>
<evidence type="ECO:0000313" key="4">
    <source>
        <dbReference type="EMBL" id="RDK42473.1"/>
    </source>
</evidence>
<evidence type="ECO:0000256" key="2">
    <source>
        <dbReference type="ARBA" id="ARBA00023002"/>
    </source>
</evidence>
<keyword evidence="1" id="KW-0521">NADP</keyword>
<gene>
    <name evidence="4" type="ORF">M752DRAFT_266272</name>
</gene>
<reference evidence="4 5" key="1">
    <citation type="submission" date="2018-07" db="EMBL/GenBank/DDBJ databases">
        <title>Section-level genome sequencing of Aspergillus section Nigri to investigate inter- and intra-species variation.</title>
        <authorList>
            <consortium name="DOE Joint Genome Institute"/>
            <person name="Vesth T.C."/>
            <person name="Nybo J.L."/>
            <person name="Theobald S."/>
            <person name="Frisvad J.C."/>
            <person name="Larsen T.O."/>
            <person name="Nielsen K.F."/>
            <person name="Hoof J.B."/>
            <person name="Brandl J."/>
            <person name="Salamov A."/>
            <person name="Riley R."/>
            <person name="Gladden J.M."/>
            <person name="Phatale P."/>
            <person name="Nielsen M.T."/>
            <person name="Lyhne E.K."/>
            <person name="Kogle M.E."/>
            <person name="Strasser K."/>
            <person name="McDonnell E."/>
            <person name="Barry K."/>
            <person name="Clum A."/>
            <person name="Chen C."/>
            <person name="Nolan M."/>
            <person name="Sandor L."/>
            <person name="Kuo A."/>
            <person name="Lipzen A."/>
            <person name="Hainaut M."/>
            <person name="Drula E."/>
            <person name="Tsang A."/>
            <person name="Magnuson J.K."/>
            <person name="Henrissat B."/>
            <person name="Wiebenga A."/>
            <person name="Simmons B.A."/>
            <person name="Makela M.R."/>
            <person name="De vries R.P."/>
            <person name="Grigoriev I.V."/>
            <person name="Mortensen U.H."/>
            <person name="Baker S.E."/>
            <person name="Andersen M.R."/>
        </authorList>
    </citation>
    <scope>NUCLEOTIDE SEQUENCE [LARGE SCALE GENOMIC DNA]</scope>
    <source>
        <strain evidence="4 5">ATCC 13157</strain>
    </source>
</reference>
<evidence type="ECO:0000313" key="5">
    <source>
        <dbReference type="Proteomes" id="UP000254937"/>
    </source>
</evidence>
<keyword evidence="2" id="KW-0560">Oxidoreductase</keyword>
<dbReference type="Gene3D" id="3.40.50.720">
    <property type="entry name" value="NAD(P)-binding Rossmann-like Domain"/>
    <property type="match status" value="1"/>
</dbReference>
<dbReference type="SUPFAM" id="SSF51735">
    <property type="entry name" value="NAD(P)-binding Rossmann-fold domains"/>
    <property type="match status" value="1"/>
</dbReference>
<proteinExistence type="predicted"/>